<protein>
    <submittedName>
        <fullName evidence="1">Uncharacterized protein</fullName>
    </submittedName>
</protein>
<reference evidence="1 2" key="1">
    <citation type="journal article" date="2011" name="Stand. Genomic Sci.">
        <title>Complete genome sequence of the gliding freshwater bacterium Fluviicola taffensis type strain (RW262).</title>
        <authorList>
            <person name="Woyke T."/>
            <person name="Chertkov O."/>
            <person name="Lapidus A."/>
            <person name="Nolan M."/>
            <person name="Lucas S."/>
            <person name="Del Rio T.G."/>
            <person name="Tice H."/>
            <person name="Cheng J.F."/>
            <person name="Tapia R."/>
            <person name="Han C."/>
            <person name="Goodwin L."/>
            <person name="Pitluck S."/>
            <person name="Liolios K."/>
            <person name="Pagani I."/>
            <person name="Ivanova N."/>
            <person name="Huntemann M."/>
            <person name="Mavromatis K."/>
            <person name="Mikhailova N."/>
            <person name="Pati A."/>
            <person name="Chen A."/>
            <person name="Palaniappan K."/>
            <person name="Land M."/>
            <person name="Hauser L."/>
            <person name="Brambilla E.M."/>
            <person name="Rohde M."/>
            <person name="Mwirichia R."/>
            <person name="Sikorski J."/>
            <person name="Tindall B.J."/>
            <person name="Goker M."/>
            <person name="Bristow J."/>
            <person name="Eisen J.A."/>
            <person name="Markowitz V."/>
            <person name="Hugenholtz P."/>
            <person name="Klenk H.P."/>
            <person name="Kyrpides N.C."/>
        </authorList>
    </citation>
    <scope>NUCLEOTIDE SEQUENCE [LARGE SCALE GENOMIC DNA]</scope>
    <source>
        <strain evidence="2">DSM 16823 / RW262 / RW262</strain>
    </source>
</reference>
<dbReference type="eggNOG" id="COG3291">
    <property type="taxonomic scope" value="Bacteria"/>
</dbReference>
<dbReference type="eggNOG" id="COG1520">
    <property type="taxonomic scope" value="Bacteria"/>
</dbReference>
<dbReference type="EMBL" id="CP002542">
    <property type="protein sequence ID" value="AEA44597.1"/>
    <property type="molecule type" value="Genomic_DNA"/>
</dbReference>
<dbReference type="Proteomes" id="UP000007463">
    <property type="component" value="Chromosome"/>
</dbReference>
<dbReference type="AlphaFoldDB" id="F2IFB2"/>
<reference evidence="2" key="2">
    <citation type="submission" date="2011-02" db="EMBL/GenBank/DDBJ databases">
        <title>The complete genome of Fluviicola taffensis DSM 16823.</title>
        <authorList>
            <consortium name="US DOE Joint Genome Institute (JGI-PGF)"/>
            <person name="Lucas S."/>
            <person name="Copeland A."/>
            <person name="Lapidus A."/>
            <person name="Bruce D."/>
            <person name="Goodwin L."/>
            <person name="Pitluck S."/>
            <person name="Kyrpides N."/>
            <person name="Mavromatis K."/>
            <person name="Ivanova N."/>
            <person name="Mikhailova N."/>
            <person name="Pagani I."/>
            <person name="Chertkov O."/>
            <person name="Detter J.C."/>
            <person name="Han C."/>
            <person name="Tapia R."/>
            <person name="Land M."/>
            <person name="Hauser L."/>
            <person name="Markowitz V."/>
            <person name="Cheng J.-F."/>
            <person name="Hugenholtz P."/>
            <person name="Woyke T."/>
            <person name="Wu D."/>
            <person name="Tindall B."/>
            <person name="Pomrenke H.G."/>
            <person name="Brambilla E."/>
            <person name="Klenk H.-P."/>
            <person name="Eisen J.A."/>
        </authorList>
    </citation>
    <scope>NUCLEOTIDE SEQUENCE [LARGE SCALE GENOMIC DNA]</scope>
    <source>
        <strain evidence="2">DSM 16823 / RW262 / RW262</strain>
    </source>
</reference>
<dbReference type="NCBIfam" id="TIGR04131">
    <property type="entry name" value="Bac_Flav_CTERM"/>
    <property type="match status" value="1"/>
</dbReference>
<dbReference type="KEGG" id="fte:Fluta_2613"/>
<dbReference type="InterPro" id="IPR026341">
    <property type="entry name" value="T9SS_type_B"/>
</dbReference>
<dbReference type="Pfam" id="PF13585">
    <property type="entry name" value="CHU_C"/>
    <property type="match status" value="1"/>
</dbReference>
<name>F2IFB2_FLUTR</name>
<keyword evidence="2" id="KW-1185">Reference proteome</keyword>
<proteinExistence type="predicted"/>
<accession>F2IFB2</accession>
<organism evidence="1 2">
    <name type="scientific">Fluviicola taffensis (strain DSM 16823 / NCIMB 13979 / RW262)</name>
    <dbReference type="NCBI Taxonomy" id="755732"/>
    <lineage>
        <taxon>Bacteria</taxon>
        <taxon>Pseudomonadati</taxon>
        <taxon>Bacteroidota</taxon>
        <taxon>Flavobacteriia</taxon>
        <taxon>Flavobacteriales</taxon>
        <taxon>Crocinitomicaceae</taxon>
        <taxon>Fluviicola</taxon>
    </lineage>
</organism>
<evidence type="ECO:0000313" key="2">
    <source>
        <dbReference type="Proteomes" id="UP000007463"/>
    </source>
</evidence>
<dbReference type="STRING" id="755732.Fluta_2613"/>
<dbReference type="HOGENOM" id="CLU_302433_0_0_10"/>
<dbReference type="OrthoDB" id="1236981at2"/>
<evidence type="ECO:0000313" key="1">
    <source>
        <dbReference type="EMBL" id="AEA44597.1"/>
    </source>
</evidence>
<dbReference type="RefSeq" id="WP_013687367.1">
    <property type="nucleotide sequence ID" value="NC_015321.1"/>
</dbReference>
<gene>
    <name evidence="1" type="ordered locus">Fluta_2613</name>
</gene>
<sequence length="986" mass="107605" precursor="true">MNKLYFLITLLFMLISANERVFSQNDVKSTVIGNPSIMESAANIVADNAGNTYIGGLQGNKGLIVKQDPLHVTIWSKTLSFTTNPNDDVTIAFLDIIGDTIFGCGKIHQFNQAKGTFYFKMNAQTGTMYWSKFEVISNGYLSCMRYSNGKYFLIGGSYGSAQVTAGKALAVSSQTGNLIWETPLLKYFMPLTATSPTTRAFFLNSTEVKNGQFYITGYTDGNTSGVTNWLGMPLLIGITDAGSVFMEKHLLFPYTPTNAQRFEGAQIRWDMDDHLVISCFEMMGASPQFNNTIVVKCDLLGNILFANGYDIGTNVTCTVDAMNETDSSYVLFGWGGFSVGPFDGLYVLKIDKAGNLEKCNSIQKPNVFYNPLSLGWTHLVGNSAFVNGTHYFTMEESSDINQFILNEELDFIDDCSRLDSLPVNVNPLSVSMPQLLKVILPSTMIFQDGAILEDVPVFAYCDGVSLDLVQNSGCSQATIQANIAGFTDPTFYWSNGSSSGNTTIANTTDTVFVRVLDTKCCELIDTIVPVLFPSSFAMNLPADTTVCLQSGNSFTITPTFSGANAPLQYLWSNTSTGTSLSITASGTYWVELSDSCLTLRDSIVVTVSSLPVIGNTPNITVCEDDFPTTLSPTVSTGASVLWNDGLLTPQRSVNGPGSYTIFATNACGTVNATIVVLQTNLSDVQLISSIDTCLQNGGVIILVPTFSDVNSVLWSDGTTSNQLSVLGSGMYTVYGSNACGIDSATCSVIINHFPELNLPTNLDTCFEIGVGFSYTVIGSQGSYQWSSGSQSATEWISQEGVYSCTLTNQCGSITDSMRVRRLTAVDLYFPNDSLLECEKQLSVSNLQIETNYNLEIVAPNGDLAGTFITESGWYIVHAFNACGEKWDSIYVNLQNEQYFYLPNSFTPNGDSYNDRFEFKGENIIVRDMRIFNRWGEEVFSQAGAFTGWDGIYRGEICPDGVYAIRVIYEDCFGIPTEFSGHVSLIR</sequence>